<dbReference type="SMART" id="SM00939">
    <property type="entry name" value="PepX_C"/>
    <property type="match status" value="1"/>
</dbReference>
<dbReference type="PANTHER" id="PTHR43056">
    <property type="entry name" value="PEPTIDASE S9 PROLYL OLIGOPEPTIDASE"/>
    <property type="match status" value="1"/>
</dbReference>
<gene>
    <name evidence="3" type="ORF">BO97DRAFT_266295</name>
</gene>
<dbReference type="InterPro" id="IPR000383">
    <property type="entry name" value="Xaa-Pro-like_dom"/>
</dbReference>
<dbReference type="NCBIfam" id="TIGR00976">
    <property type="entry name" value="CocE_NonD"/>
    <property type="match status" value="1"/>
</dbReference>
<accession>A0A395HH34</accession>
<evidence type="ECO:0000313" key="3">
    <source>
        <dbReference type="EMBL" id="RAL07137.1"/>
    </source>
</evidence>
<dbReference type="AlphaFoldDB" id="A0A395HH34"/>
<dbReference type="InterPro" id="IPR050585">
    <property type="entry name" value="Xaa-Pro_dipeptidyl-ppase/CocE"/>
</dbReference>
<evidence type="ECO:0000259" key="2">
    <source>
        <dbReference type="SMART" id="SM00939"/>
    </source>
</evidence>
<feature type="domain" description="Xaa-Pro dipeptidyl-peptidase C-terminal" evidence="2">
    <location>
        <begin position="354"/>
        <end position="599"/>
    </location>
</feature>
<dbReference type="Pfam" id="PF08530">
    <property type="entry name" value="PepX_C"/>
    <property type="match status" value="1"/>
</dbReference>
<protein>
    <submittedName>
        <fullName evidence="3">X-Pro dipeptidyl-peptidase C-terminal non-catalytic domain-containing protein</fullName>
    </submittedName>
</protein>
<organism evidence="3 4">
    <name type="scientific">Aspergillus homomorphus (strain CBS 101889)</name>
    <dbReference type="NCBI Taxonomy" id="1450537"/>
    <lineage>
        <taxon>Eukaryota</taxon>
        <taxon>Fungi</taxon>
        <taxon>Dikarya</taxon>
        <taxon>Ascomycota</taxon>
        <taxon>Pezizomycotina</taxon>
        <taxon>Eurotiomycetes</taxon>
        <taxon>Eurotiomycetidae</taxon>
        <taxon>Eurotiales</taxon>
        <taxon>Aspergillaceae</taxon>
        <taxon>Aspergillus</taxon>
        <taxon>Aspergillus subgen. Circumdati</taxon>
    </lineage>
</organism>
<dbReference type="PANTHER" id="PTHR43056:SF10">
    <property type="entry name" value="COCE_NOND FAMILY, PUTATIVE (AFU_ORTHOLOGUE AFUA_7G00600)-RELATED"/>
    <property type="match status" value="1"/>
</dbReference>
<sequence length="634" mass="71967">MTQLLGRLLLQCLQKTYTAEKHILNLPHTMPPPVQSAYKRIKQPQEGENGYRSPQPGKTEVLPTGWNGFNAKPLKSPIRIDHDVEIVVRDGCRLYADIYRPADTSEPVPAILSWSFYGKKYSALEMLPMCTWNCCVPRTDLSGLEKFEGLDPQTWCPRGYAIVSVDTRGAGNSDGMICVMGSQDAEDGYDVVEALAKMDWCNGSIGMAGNSALAISQWFIAAEQPPSLKAIAPWEGSGDIYREQFCRGGWFSMSNFDLITGAIVRGPENSGIEDFEEMYRRSPTSSAFWEDRRADISRVQCPVYIRGSDVSSIHTMGSVRGWLELPHEQKWIRWGSKQEWYELYSCPESEAELFQYFDRYLKGISNDWEKTPKVRWSALRFGNREAIDDIELADFPAPSTEYREFFLSKNRLNAAPVSVYEKLSYESDQLDSLLAFTHTFDQPARLIGLPKAILYMSCEDRDDFTVFVILRKLDRERKPLMHLNFPIHATPVQSIEEIPTKDQASLNLHLGSVGILRASHRAFDSAKSIHPQFPFHLHRKQEKVPPGEVVKLEIGIWAMGVDFDAGESISVQVCDTCAPFRGRKLKREQVSGQYPSIAEYKTWSKPRPEEELNRGKHYVHCGGDYPSSMILPFI</sequence>
<evidence type="ECO:0000256" key="1">
    <source>
        <dbReference type="ARBA" id="ARBA00022801"/>
    </source>
</evidence>
<dbReference type="OrthoDB" id="2578740at2759"/>
<name>A0A395HH34_ASPHC</name>
<dbReference type="STRING" id="1450537.A0A395HH34"/>
<dbReference type="VEuPathDB" id="FungiDB:BO97DRAFT_266295"/>
<proteinExistence type="predicted"/>
<dbReference type="GeneID" id="37195233"/>
<dbReference type="Pfam" id="PF02129">
    <property type="entry name" value="Peptidase_S15"/>
    <property type="match status" value="1"/>
</dbReference>
<dbReference type="InterPro" id="IPR008979">
    <property type="entry name" value="Galactose-bd-like_sf"/>
</dbReference>
<dbReference type="Gene3D" id="1.10.3020.20">
    <property type="match status" value="1"/>
</dbReference>
<keyword evidence="4" id="KW-1185">Reference proteome</keyword>
<dbReference type="Gene3D" id="2.60.120.260">
    <property type="entry name" value="Galactose-binding domain-like"/>
    <property type="match status" value="1"/>
</dbReference>
<dbReference type="InterPro" id="IPR029058">
    <property type="entry name" value="AB_hydrolase_fold"/>
</dbReference>
<dbReference type="SUPFAM" id="SSF49785">
    <property type="entry name" value="Galactose-binding domain-like"/>
    <property type="match status" value="1"/>
</dbReference>
<dbReference type="EMBL" id="KZ824339">
    <property type="protein sequence ID" value="RAL07137.1"/>
    <property type="molecule type" value="Genomic_DNA"/>
</dbReference>
<dbReference type="RefSeq" id="XP_025546291.1">
    <property type="nucleotide sequence ID" value="XM_025690944.1"/>
</dbReference>
<dbReference type="SUPFAM" id="SSF53474">
    <property type="entry name" value="alpha/beta-Hydrolases"/>
    <property type="match status" value="1"/>
</dbReference>
<keyword evidence="1" id="KW-0378">Hydrolase</keyword>
<dbReference type="Proteomes" id="UP000248961">
    <property type="component" value="Unassembled WGS sequence"/>
</dbReference>
<dbReference type="Gene3D" id="3.40.50.1820">
    <property type="entry name" value="alpha/beta hydrolase"/>
    <property type="match status" value="1"/>
</dbReference>
<evidence type="ECO:0000313" key="4">
    <source>
        <dbReference type="Proteomes" id="UP000248961"/>
    </source>
</evidence>
<dbReference type="InterPro" id="IPR013736">
    <property type="entry name" value="Xaa-Pro_dipept_C"/>
</dbReference>
<reference evidence="3 4" key="1">
    <citation type="submission" date="2018-02" db="EMBL/GenBank/DDBJ databases">
        <title>The genomes of Aspergillus section Nigri reveals drivers in fungal speciation.</title>
        <authorList>
            <consortium name="DOE Joint Genome Institute"/>
            <person name="Vesth T.C."/>
            <person name="Nybo J."/>
            <person name="Theobald S."/>
            <person name="Brandl J."/>
            <person name="Frisvad J.C."/>
            <person name="Nielsen K.F."/>
            <person name="Lyhne E.K."/>
            <person name="Kogle M.E."/>
            <person name="Kuo A."/>
            <person name="Riley R."/>
            <person name="Clum A."/>
            <person name="Nolan M."/>
            <person name="Lipzen A."/>
            <person name="Salamov A."/>
            <person name="Henrissat B."/>
            <person name="Wiebenga A."/>
            <person name="De vries R.P."/>
            <person name="Grigoriev I.V."/>
            <person name="Mortensen U.H."/>
            <person name="Andersen M.R."/>
            <person name="Baker S.E."/>
        </authorList>
    </citation>
    <scope>NUCLEOTIDE SEQUENCE [LARGE SCALE GENOMIC DNA]</scope>
    <source>
        <strain evidence="3 4">CBS 101889</strain>
    </source>
</reference>
<dbReference type="GO" id="GO:0008239">
    <property type="term" value="F:dipeptidyl-peptidase activity"/>
    <property type="evidence" value="ECO:0007669"/>
    <property type="project" value="InterPro"/>
</dbReference>
<dbReference type="InterPro" id="IPR005674">
    <property type="entry name" value="CocE/Ser_esterase"/>
</dbReference>